<feature type="chain" id="PRO_5043086503" description="Hydrophobin" evidence="6">
    <location>
        <begin position="22"/>
        <end position="128"/>
    </location>
</feature>
<sequence>MLARLLGSVYATLLFALLAVATTCAPSTTTLTVSAPAATVTIPANQCNTGTIQCCNQVVTAGSGLGGIILGLLNIVVTDLDILLGVKCNPLSVIGIGGNTCEAHPVCCENNAVGGLISIGCIPINIIL</sequence>
<proteinExistence type="inferred from homology"/>
<dbReference type="CDD" id="cd23507">
    <property type="entry name" value="hydrophobin_I"/>
    <property type="match status" value="1"/>
</dbReference>
<evidence type="ECO:0000256" key="6">
    <source>
        <dbReference type="RuleBase" id="RU365009"/>
    </source>
</evidence>
<reference evidence="7 8" key="1">
    <citation type="submission" date="2022-09" db="EMBL/GenBank/DDBJ databases">
        <authorList>
            <person name="Palmer J.M."/>
        </authorList>
    </citation>
    <scope>NUCLEOTIDE SEQUENCE [LARGE SCALE GENOMIC DNA]</scope>
    <source>
        <strain evidence="7 8">DSM 7382</strain>
    </source>
</reference>
<feature type="signal peptide" evidence="6">
    <location>
        <begin position="1"/>
        <end position="21"/>
    </location>
</feature>
<gene>
    <name evidence="7" type="ORF">QCA50_005471</name>
</gene>
<evidence type="ECO:0000256" key="2">
    <source>
        <dbReference type="ARBA" id="ARBA00010446"/>
    </source>
</evidence>
<dbReference type="AlphaFoldDB" id="A0AAW0GH09"/>
<keyword evidence="8" id="KW-1185">Reference proteome</keyword>
<comment type="subcellular location">
    <subcellularLocation>
        <location evidence="1 6">Secreted</location>
        <location evidence="1 6">Cell wall</location>
    </subcellularLocation>
</comment>
<evidence type="ECO:0000256" key="1">
    <source>
        <dbReference type="ARBA" id="ARBA00004191"/>
    </source>
</evidence>
<dbReference type="GO" id="GO:0009277">
    <property type="term" value="C:fungal-type cell wall"/>
    <property type="evidence" value="ECO:0007669"/>
    <property type="project" value="InterPro"/>
</dbReference>
<keyword evidence="6" id="KW-0732">Signal</keyword>
<dbReference type="Pfam" id="PF01185">
    <property type="entry name" value="Hydrophobin"/>
    <property type="match status" value="1"/>
</dbReference>
<dbReference type="GO" id="GO:0005199">
    <property type="term" value="F:structural constituent of cell wall"/>
    <property type="evidence" value="ECO:0007669"/>
    <property type="project" value="InterPro"/>
</dbReference>
<dbReference type="SMART" id="SM00075">
    <property type="entry name" value="HYDRO"/>
    <property type="match status" value="1"/>
</dbReference>
<keyword evidence="5 6" id="KW-1015">Disulfide bond</keyword>
<dbReference type="EMBL" id="JASBNA010000005">
    <property type="protein sequence ID" value="KAK7692066.1"/>
    <property type="molecule type" value="Genomic_DNA"/>
</dbReference>
<evidence type="ECO:0000256" key="5">
    <source>
        <dbReference type="ARBA" id="ARBA00023157"/>
    </source>
</evidence>
<evidence type="ECO:0000256" key="3">
    <source>
        <dbReference type="ARBA" id="ARBA00022512"/>
    </source>
</evidence>
<comment type="similarity">
    <text evidence="2 6">Belongs to the fungal hydrophobin family.</text>
</comment>
<keyword evidence="4 6" id="KW-0964">Secreted</keyword>
<evidence type="ECO:0000256" key="4">
    <source>
        <dbReference type="ARBA" id="ARBA00022525"/>
    </source>
</evidence>
<comment type="caution">
    <text evidence="7">The sequence shown here is derived from an EMBL/GenBank/DDBJ whole genome shotgun (WGS) entry which is preliminary data.</text>
</comment>
<accession>A0AAW0GH09</accession>
<keyword evidence="3 6" id="KW-0134">Cell wall</keyword>
<dbReference type="Proteomes" id="UP001385951">
    <property type="component" value="Unassembled WGS sequence"/>
</dbReference>
<name>A0AAW0GH09_9APHY</name>
<organism evidence="7 8">
    <name type="scientific">Cerrena zonata</name>
    <dbReference type="NCBI Taxonomy" id="2478898"/>
    <lineage>
        <taxon>Eukaryota</taxon>
        <taxon>Fungi</taxon>
        <taxon>Dikarya</taxon>
        <taxon>Basidiomycota</taxon>
        <taxon>Agaricomycotina</taxon>
        <taxon>Agaricomycetes</taxon>
        <taxon>Polyporales</taxon>
        <taxon>Cerrenaceae</taxon>
        <taxon>Cerrena</taxon>
    </lineage>
</organism>
<evidence type="ECO:0000313" key="8">
    <source>
        <dbReference type="Proteomes" id="UP001385951"/>
    </source>
</evidence>
<dbReference type="InterPro" id="IPR001338">
    <property type="entry name" value="Class_I_Hydrophobin"/>
</dbReference>
<evidence type="ECO:0000313" key="7">
    <source>
        <dbReference type="EMBL" id="KAK7692066.1"/>
    </source>
</evidence>
<protein>
    <recommendedName>
        <fullName evidence="6">Hydrophobin</fullName>
    </recommendedName>
</protein>